<keyword evidence="2" id="KW-1185">Reference proteome</keyword>
<name>Q9YC92_AERPE</name>
<evidence type="ECO:0000313" key="2">
    <source>
        <dbReference type="Proteomes" id="UP000002518"/>
    </source>
</evidence>
<dbReference type="RefSeq" id="WP_010866324.1">
    <property type="nucleotide sequence ID" value="NC_000854.2"/>
</dbReference>
<evidence type="ECO:0000313" key="1">
    <source>
        <dbReference type="EMBL" id="BAA80356.2"/>
    </source>
</evidence>
<proteinExistence type="predicted"/>
<dbReference type="Proteomes" id="UP000002518">
    <property type="component" value="Chromosome"/>
</dbReference>
<dbReference type="EnsemblBacteria" id="BAA80356">
    <property type="protein sequence ID" value="BAA80356"/>
    <property type="gene ID" value="APE_1362.1"/>
</dbReference>
<dbReference type="KEGG" id="ape:APE_1362.1"/>
<dbReference type="AlphaFoldDB" id="Q9YC92"/>
<protein>
    <submittedName>
        <fullName evidence="1">Uncharacterized protein</fullName>
    </submittedName>
</protein>
<dbReference type="eggNOG" id="arCOG14880">
    <property type="taxonomic scope" value="Archaea"/>
</dbReference>
<dbReference type="PIR" id="F72612">
    <property type="entry name" value="F72612"/>
</dbReference>
<organism evidence="1 2">
    <name type="scientific">Aeropyrum pernix (strain ATCC 700893 / DSM 11879 / JCM 9820 / NBRC 100138 / K1)</name>
    <dbReference type="NCBI Taxonomy" id="272557"/>
    <lineage>
        <taxon>Archaea</taxon>
        <taxon>Thermoproteota</taxon>
        <taxon>Thermoprotei</taxon>
        <taxon>Desulfurococcales</taxon>
        <taxon>Desulfurococcaceae</taxon>
        <taxon>Aeropyrum</taxon>
    </lineage>
</organism>
<dbReference type="EMBL" id="BA000002">
    <property type="protein sequence ID" value="BAA80356.2"/>
    <property type="molecule type" value="Genomic_DNA"/>
</dbReference>
<dbReference type="GeneID" id="1445965"/>
<gene>
    <name evidence="1" type="ordered locus">APE_1362.1</name>
</gene>
<reference evidence="1 2" key="1">
    <citation type="journal article" date="1999" name="DNA Res.">
        <title>Complete genome sequence of an aerobic hyper-thermophilic crenarchaeon, Aeropyrum pernix K1.</title>
        <authorList>
            <person name="Kawarabayasi Y."/>
            <person name="Hino Y."/>
            <person name="Horikawa H."/>
            <person name="Yamazaki S."/>
            <person name="Haikawa Y."/>
            <person name="Jin-no K."/>
            <person name="Takahashi M."/>
            <person name="Sekine M."/>
            <person name="Baba S."/>
            <person name="Ankai A."/>
            <person name="Kosugi H."/>
            <person name="Hosoyama A."/>
            <person name="Fukui S."/>
            <person name="Nagai Y."/>
            <person name="Nishijima K."/>
            <person name="Nakazawa H."/>
            <person name="Takamiya M."/>
            <person name="Masuda S."/>
            <person name="Funahashi T."/>
            <person name="Tanaka T."/>
            <person name="Kudoh Y."/>
            <person name="Yamazaki J."/>
            <person name="Kushida N."/>
            <person name="Oguchi A."/>
            <person name="Aoki K."/>
            <person name="Kubota K."/>
            <person name="Nakamura Y."/>
            <person name="Nomura N."/>
            <person name="Sako Y."/>
            <person name="Kikuchi H."/>
        </authorList>
    </citation>
    <scope>NUCLEOTIDE SEQUENCE [LARGE SCALE GENOMIC DNA]</scope>
    <source>
        <strain evidence="2">ATCC 700893 / DSM 11879 / JCM 9820 / NBRC 100138 / K1</strain>
    </source>
</reference>
<accession>Q9YC92</accession>
<sequence>MPSTVEKQIWYEVFDEASKIFRGINSRSGEEWGRVKVSLAAKIARILTKYFYTIDYIALSDLSGGECETSVNGSFDIDLVIKVRSPAEAYALATLEEIIDNAVKEAFFTTVNYEEYRRLLEHYQRGLKHNVVEMHINDVYALRLSKGLECPPIELYNSSSG</sequence>